<evidence type="ECO:0000313" key="7">
    <source>
        <dbReference type="Proteomes" id="UP001153069"/>
    </source>
</evidence>
<evidence type="ECO:0000256" key="4">
    <source>
        <dbReference type="SAM" id="MobiDB-lite"/>
    </source>
</evidence>
<dbReference type="PANTHER" id="PTHR12176">
    <property type="entry name" value="SAM-DEPENDENT METHYLTRANSFERASE SUPERFAMILY PROTEIN"/>
    <property type="match status" value="1"/>
</dbReference>
<protein>
    <recommendedName>
        <fullName evidence="5">Methyltransferase type 11 domain-containing protein</fullName>
    </recommendedName>
</protein>
<keyword evidence="7" id="KW-1185">Reference proteome</keyword>
<feature type="compositionally biased region" description="Acidic residues" evidence="4">
    <location>
        <begin position="135"/>
        <end position="153"/>
    </location>
</feature>
<dbReference type="Gene3D" id="3.40.50.150">
    <property type="entry name" value="Vaccinia Virus protein VP39"/>
    <property type="match status" value="1"/>
</dbReference>
<evidence type="ECO:0000313" key="6">
    <source>
        <dbReference type="EMBL" id="CAB9508122.1"/>
    </source>
</evidence>
<feature type="compositionally biased region" description="Basic and acidic residues" evidence="4">
    <location>
        <begin position="85"/>
        <end position="96"/>
    </location>
</feature>
<evidence type="ECO:0000256" key="1">
    <source>
        <dbReference type="ARBA" id="ARBA00008361"/>
    </source>
</evidence>
<comment type="caution">
    <text evidence="6">The sequence shown here is derived from an EMBL/GenBank/DDBJ whole genome shotgun (WGS) entry which is preliminary data.</text>
</comment>
<dbReference type="GO" id="GO:0008757">
    <property type="term" value="F:S-adenosylmethionine-dependent methyltransferase activity"/>
    <property type="evidence" value="ECO:0007669"/>
    <property type="project" value="InterPro"/>
</dbReference>
<dbReference type="OrthoDB" id="411785at2759"/>
<gene>
    <name evidence="6" type="ORF">SEMRO_334_G119870.1</name>
</gene>
<dbReference type="GO" id="GO:0032259">
    <property type="term" value="P:methylation"/>
    <property type="evidence" value="ECO:0007669"/>
    <property type="project" value="UniProtKB-KW"/>
</dbReference>
<dbReference type="InterPro" id="IPR029063">
    <property type="entry name" value="SAM-dependent_MTases_sf"/>
</dbReference>
<comment type="similarity">
    <text evidence="1">Belongs to the methyltransferase superfamily.</text>
</comment>
<feature type="region of interest" description="Disordered" evidence="4">
    <location>
        <begin position="1"/>
        <end position="26"/>
    </location>
</feature>
<dbReference type="PANTHER" id="PTHR12176:SF80">
    <property type="entry name" value="EEF1A LYSINE METHYLTRANSFERASE 4"/>
    <property type="match status" value="1"/>
</dbReference>
<name>A0A9N8HCW0_9STRA</name>
<feature type="compositionally biased region" description="Basic and acidic residues" evidence="4">
    <location>
        <begin position="10"/>
        <end position="26"/>
    </location>
</feature>
<dbReference type="SUPFAM" id="SSF53335">
    <property type="entry name" value="S-adenosyl-L-methionine-dependent methyltransferases"/>
    <property type="match status" value="1"/>
</dbReference>
<dbReference type="InterPro" id="IPR013216">
    <property type="entry name" value="Methyltransf_11"/>
</dbReference>
<evidence type="ECO:0000256" key="2">
    <source>
        <dbReference type="ARBA" id="ARBA00022603"/>
    </source>
</evidence>
<dbReference type="EMBL" id="CAICTM010000333">
    <property type="protein sequence ID" value="CAB9508122.1"/>
    <property type="molecule type" value="Genomic_DNA"/>
</dbReference>
<dbReference type="AlphaFoldDB" id="A0A9N8HCW0"/>
<feature type="region of interest" description="Disordered" evidence="4">
    <location>
        <begin position="82"/>
        <end position="161"/>
    </location>
</feature>
<feature type="domain" description="Methyltransferase type 11" evidence="5">
    <location>
        <begin position="199"/>
        <end position="301"/>
    </location>
</feature>
<dbReference type="InterPro" id="IPR051419">
    <property type="entry name" value="Lys/N-term_MeTrsfase_sf"/>
</dbReference>
<dbReference type="CDD" id="cd02440">
    <property type="entry name" value="AdoMet_MTases"/>
    <property type="match status" value="1"/>
</dbReference>
<reference evidence="6" key="1">
    <citation type="submission" date="2020-06" db="EMBL/GenBank/DDBJ databases">
        <authorList>
            <consortium name="Plant Systems Biology data submission"/>
        </authorList>
    </citation>
    <scope>NUCLEOTIDE SEQUENCE</scope>
    <source>
        <strain evidence="6">D6</strain>
    </source>
</reference>
<proteinExistence type="inferred from homology"/>
<keyword evidence="3" id="KW-0808">Transferase</keyword>
<evidence type="ECO:0000259" key="5">
    <source>
        <dbReference type="Pfam" id="PF08241"/>
    </source>
</evidence>
<sequence length="396" mass="44146">MAKAQKRQKKNDTKESKSLPKYGSKEYWEQRYEKVLPDSEKDPKEVANDEEEPDAFHNWYFTYHDLRPIILPLIMGGKEAAQSLLEDKNDDSARDEKDDDEDPDNSDSPKDDDDGEENEEEGQEDGDDNNKEEAENNDGWEEASDSDDNDETTEESKLETGLAIVGEPISVLEVGCGDAPLVVGLADDLSRVNDDDNQTTLLVHRIVGTDYSSNVISALKRMHQKKRKANGEKTDKQQQRQLAMEFQEADARKLPFPDKSFHLILEKGTMDAMISDPDVGVSNCIQIVSDCARTLAIGGCFFLVSHINAQTEKGEEWLNDVVVTGLRKGGGDDASWSIEVHGNAAPVLDEEKDDNNEDSAGPAVYLIFKSSSTITKDKEKEGSDETPTIPLQFFSY</sequence>
<feature type="compositionally biased region" description="Acidic residues" evidence="4">
    <location>
        <begin position="97"/>
        <end position="127"/>
    </location>
</feature>
<dbReference type="Proteomes" id="UP001153069">
    <property type="component" value="Unassembled WGS sequence"/>
</dbReference>
<keyword evidence="2" id="KW-0489">Methyltransferase</keyword>
<organism evidence="6 7">
    <name type="scientific">Seminavis robusta</name>
    <dbReference type="NCBI Taxonomy" id="568900"/>
    <lineage>
        <taxon>Eukaryota</taxon>
        <taxon>Sar</taxon>
        <taxon>Stramenopiles</taxon>
        <taxon>Ochrophyta</taxon>
        <taxon>Bacillariophyta</taxon>
        <taxon>Bacillariophyceae</taxon>
        <taxon>Bacillariophycidae</taxon>
        <taxon>Naviculales</taxon>
        <taxon>Naviculaceae</taxon>
        <taxon>Seminavis</taxon>
    </lineage>
</organism>
<evidence type="ECO:0000256" key="3">
    <source>
        <dbReference type="ARBA" id="ARBA00022679"/>
    </source>
</evidence>
<dbReference type="Pfam" id="PF08241">
    <property type="entry name" value="Methyltransf_11"/>
    <property type="match status" value="1"/>
</dbReference>
<accession>A0A9N8HCW0</accession>